<evidence type="ECO:0000313" key="2">
    <source>
        <dbReference type="Proteomes" id="UP000717585"/>
    </source>
</evidence>
<reference evidence="1" key="1">
    <citation type="submission" date="2021-05" db="EMBL/GenBank/DDBJ databases">
        <title>A free-living protist that lacks canonical eukaryotic 1 DNA replication and segregation systems.</title>
        <authorList>
            <person name="Salas-Leiva D.E."/>
            <person name="Tromer E.C."/>
            <person name="Curtis B.A."/>
            <person name="Jerlstrom-Hultqvist J."/>
            <person name="Kolisko M."/>
            <person name="Yi Z."/>
            <person name="Salas-Leiva J.S."/>
            <person name="Gallot-Lavallee L."/>
            <person name="Kops G.J.P.L."/>
            <person name="Archibald J.M."/>
            <person name="Simpson A.G.B."/>
            <person name="Roger A.J."/>
        </authorList>
    </citation>
    <scope>NUCLEOTIDE SEQUENCE</scope>
    <source>
        <strain evidence="1">BICM</strain>
    </source>
</reference>
<sequence>MDSQIALKAIPRYVNDVIDSSQPLLQDELKYIKRISKKNVLAARHAVKCALFRMQDQKANVRMNAIELLNYLFMNIAATRPEIVGKLSAITTLAVLKPPKSATKDESRTLAMVYHHTLGLWVDAHGVRFPTLASARVNVGRVLCLETAPISRTPRQMYDRLSKWVDSQQRALDQACALLDSHRLRLHPPPTVLYALACGSTGKLPEVPADPNLPTFVDDDITVQYAAGVVTTEATPQPDFVLAGRFESWGDEIGPAVRQTLTREMDEAVAKVRRVHDRVAAQRDEVDELVRAKVEGAAGLKAKARALLEKAGGHLNPS</sequence>
<dbReference type="AlphaFoldDB" id="A0A8J6B2T9"/>
<dbReference type="Proteomes" id="UP000717585">
    <property type="component" value="Unassembled WGS sequence"/>
</dbReference>
<keyword evidence="2" id="KW-1185">Reference proteome</keyword>
<accession>A0A8J6B2T9</accession>
<comment type="caution">
    <text evidence="1">The sequence shown here is derived from an EMBL/GenBank/DDBJ whole genome shotgun (WGS) entry which is preliminary data.</text>
</comment>
<dbReference type="EMBL" id="JAHDYR010000053">
    <property type="protein sequence ID" value="KAG9391772.1"/>
    <property type="molecule type" value="Genomic_DNA"/>
</dbReference>
<name>A0A8J6B2T9_9EUKA</name>
<protein>
    <submittedName>
        <fullName evidence="1">UV-stimulated scaffold protein A, UVSSA</fullName>
    </submittedName>
</protein>
<proteinExistence type="predicted"/>
<organism evidence="1 2">
    <name type="scientific">Carpediemonas membranifera</name>
    <dbReference type="NCBI Taxonomy" id="201153"/>
    <lineage>
        <taxon>Eukaryota</taxon>
        <taxon>Metamonada</taxon>
        <taxon>Carpediemonas-like organisms</taxon>
        <taxon>Carpediemonas</taxon>
    </lineage>
</organism>
<evidence type="ECO:0000313" key="1">
    <source>
        <dbReference type="EMBL" id="KAG9391772.1"/>
    </source>
</evidence>
<gene>
    <name evidence="1" type="ORF">J8273_6551</name>
</gene>